<dbReference type="eggNOG" id="ENOG502QPXD">
    <property type="taxonomic scope" value="Eukaryota"/>
</dbReference>
<dbReference type="KEGG" id="bvg:104907241"/>
<dbReference type="OrthoDB" id="1936068at2759"/>
<feature type="region of interest" description="Disordered" evidence="2">
    <location>
        <begin position="568"/>
        <end position="602"/>
    </location>
</feature>
<dbReference type="Pfam" id="PF26581">
    <property type="entry name" value="WIT1_2_N"/>
    <property type="match status" value="1"/>
</dbReference>
<gene>
    <name evidence="5" type="ORF">BVRB_4g093240</name>
</gene>
<dbReference type="AlphaFoldDB" id="A0A0J8BE73"/>
<dbReference type="PANTHER" id="PTHR35705">
    <property type="entry name" value="WPP DOMAIN-INTERACTING TAIL-ANCHORED PROTEIN 1"/>
    <property type="match status" value="1"/>
</dbReference>
<reference evidence="5 6" key="1">
    <citation type="journal article" date="2014" name="Nature">
        <title>The genome of the recently domesticated crop plant sugar beet (Beta vulgaris).</title>
        <authorList>
            <person name="Dohm J.C."/>
            <person name="Minoche A.E."/>
            <person name="Holtgrawe D."/>
            <person name="Capella-Gutierrez S."/>
            <person name="Zakrzewski F."/>
            <person name="Tafer H."/>
            <person name="Rupp O."/>
            <person name="Sorensen T.R."/>
            <person name="Stracke R."/>
            <person name="Reinhardt R."/>
            <person name="Goesmann A."/>
            <person name="Kraft T."/>
            <person name="Schulz B."/>
            <person name="Stadler P.F."/>
            <person name="Schmidt T."/>
            <person name="Gabaldon T."/>
            <person name="Lehrach H."/>
            <person name="Weisshaar B."/>
            <person name="Himmelbauer H."/>
        </authorList>
    </citation>
    <scope>NUCLEOTIDE SEQUENCE [LARGE SCALE GENOMIC DNA]</scope>
    <source>
        <tissue evidence="5">Taproot</tissue>
    </source>
</reference>
<dbReference type="GO" id="GO:0005635">
    <property type="term" value="C:nuclear envelope"/>
    <property type="evidence" value="ECO:0007669"/>
    <property type="project" value="EnsemblPlants"/>
</dbReference>
<keyword evidence="3" id="KW-0472">Membrane</keyword>
<dbReference type="OMA" id="TMHVATR"/>
<dbReference type="EMBL" id="KQ090254">
    <property type="protein sequence ID" value="KMS98368.1"/>
    <property type="molecule type" value="Genomic_DNA"/>
</dbReference>
<dbReference type="InterPro" id="IPR058610">
    <property type="entry name" value="WIT1_2_N"/>
</dbReference>
<dbReference type="PANTHER" id="PTHR35705:SF1">
    <property type="entry name" value="WPP DOMAIN-INTERACTING TAIL-ANCHORED PROTEIN 1"/>
    <property type="match status" value="1"/>
</dbReference>
<feature type="compositionally biased region" description="Basic and acidic residues" evidence="2">
    <location>
        <begin position="592"/>
        <end position="602"/>
    </location>
</feature>
<dbReference type="Proteomes" id="UP000035740">
    <property type="component" value="Unassembled WGS sequence"/>
</dbReference>
<feature type="coiled-coil region" evidence="1">
    <location>
        <begin position="304"/>
        <end position="522"/>
    </location>
</feature>
<evidence type="ECO:0000259" key="4">
    <source>
        <dbReference type="Pfam" id="PF26581"/>
    </source>
</evidence>
<proteinExistence type="predicted"/>
<dbReference type="SUPFAM" id="SSF57997">
    <property type="entry name" value="Tropomyosin"/>
    <property type="match status" value="1"/>
</dbReference>
<evidence type="ECO:0000256" key="3">
    <source>
        <dbReference type="SAM" id="Phobius"/>
    </source>
</evidence>
<keyword evidence="3" id="KW-1133">Transmembrane helix</keyword>
<feature type="domain" description="WIT1/2 N-terminal helical bundle" evidence="4">
    <location>
        <begin position="44"/>
        <end position="177"/>
    </location>
</feature>
<name>A0A0J8BE73_BETVV</name>
<dbReference type="InterPro" id="IPR039976">
    <property type="entry name" value="WIT1/WIT2"/>
</dbReference>
<feature type="coiled-coil region" evidence="1">
    <location>
        <begin position="133"/>
        <end position="167"/>
    </location>
</feature>
<keyword evidence="1" id="KW-0175">Coiled coil</keyword>
<evidence type="ECO:0000313" key="5">
    <source>
        <dbReference type="EMBL" id="KMS98368.1"/>
    </source>
</evidence>
<evidence type="ECO:0000313" key="6">
    <source>
        <dbReference type="Proteomes" id="UP000035740"/>
    </source>
</evidence>
<dbReference type="Gramene" id="KMS98368">
    <property type="protein sequence ID" value="KMS98368"/>
    <property type="gene ID" value="BVRB_4g093240"/>
</dbReference>
<organism evidence="5 6">
    <name type="scientific">Beta vulgaris subsp. vulgaris</name>
    <name type="common">Beet</name>
    <dbReference type="NCBI Taxonomy" id="3555"/>
    <lineage>
        <taxon>Eukaryota</taxon>
        <taxon>Viridiplantae</taxon>
        <taxon>Streptophyta</taxon>
        <taxon>Embryophyta</taxon>
        <taxon>Tracheophyta</taxon>
        <taxon>Spermatophyta</taxon>
        <taxon>Magnoliopsida</taxon>
        <taxon>eudicotyledons</taxon>
        <taxon>Gunneridae</taxon>
        <taxon>Pentapetalae</taxon>
        <taxon>Caryophyllales</taxon>
        <taxon>Chenopodiaceae</taxon>
        <taxon>Betoideae</taxon>
        <taxon>Beta</taxon>
    </lineage>
</organism>
<feature type="transmembrane region" description="Helical" evidence="3">
    <location>
        <begin position="643"/>
        <end position="665"/>
    </location>
</feature>
<accession>A0A0J8BE73</accession>
<evidence type="ECO:0000256" key="2">
    <source>
        <dbReference type="SAM" id="MobiDB-lite"/>
    </source>
</evidence>
<evidence type="ECO:0000256" key="1">
    <source>
        <dbReference type="SAM" id="Coils"/>
    </source>
</evidence>
<sequence>MDAKYVDDSTVSVIENDSGGDIEAISIQNGTAEDIYSEKEVIREIGSALIRLELDIAGCSEKLVNMNLLMMHVAARESNFEAFTLEKEDTLVGKALEFDILSGIFDLEVREMDRFIGTLETDLNNTCEVISSYEHLGEDFLALQEKLQDAEESIKQSQEQVSELVIQSTKFQKILSSINQGETSDEDKEAIISREGDYINTTAKLEMLTSQQHRHVLRMLEKSLARELELENELKECMQSRDEMKYKLHSSQLEVLSAEEETAAVYAQFLEADNASAVLLGISKDLMSRLQLCQFKINSGLYRETEMNTRLQECAKAVQKLEKEKAAMQELVAKNNLEALALKEKVRSLEEQLRESESALLNGNASLDEIKEFEERIFIVESRAQKAEAESQLLAEANKELNGKLDLLKNSGVSVQKVETLEKQLRETDIQLQEATASVEASQERQSLLYSSISDMEIVIEKLKSKLSEANAQIDSAEDRCIILSESHEELNEELNFFRSKVESLEASLQQAEETKLATAKDINLRSKVITDMVMQLAAERECLDRQLSLFMKENRALVDELHMANKVSSNSTNHEGGETEKGVLSSVHHSPSVDDGKGNKEDFDATEVAKFPEDVLDCERKLEPQDLESKLKTVRTIDARRLSIKCIFSVCLVVLIAVLALCFIQPENCLF</sequence>
<protein>
    <recommendedName>
        <fullName evidence="4">WIT1/2 N-terminal helical bundle domain-containing protein</fullName>
    </recommendedName>
</protein>
<keyword evidence="6" id="KW-1185">Reference proteome</keyword>
<keyword evidence="3" id="KW-0812">Transmembrane</keyword>